<dbReference type="PANTHER" id="PTHR35894">
    <property type="entry name" value="GENERAL SECRETION PATHWAY PROTEIN A-RELATED"/>
    <property type="match status" value="1"/>
</dbReference>
<dbReference type="PANTHER" id="PTHR35894:SF5">
    <property type="entry name" value="MU-LIKE PROPHAGE FLUMU DNA TRANSPOSITION PROTEIN B"/>
    <property type="match status" value="1"/>
</dbReference>
<evidence type="ECO:0000313" key="3">
    <source>
        <dbReference type="Proteomes" id="UP000184001"/>
    </source>
</evidence>
<accession>A0A8G2C798</accession>
<dbReference type="Pfam" id="PF13401">
    <property type="entry name" value="AAA_22"/>
    <property type="match status" value="1"/>
</dbReference>
<feature type="domain" description="ORC1/DEAH AAA+ ATPase" evidence="1">
    <location>
        <begin position="29"/>
        <end position="143"/>
    </location>
</feature>
<comment type="caution">
    <text evidence="2">The sequence shown here is derived from an EMBL/GenBank/DDBJ whole genome shotgun (WGS) entry which is preliminary data.</text>
</comment>
<dbReference type="EMBL" id="FQZR01000002">
    <property type="protein sequence ID" value="SHI59924.1"/>
    <property type="molecule type" value="Genomic_DNA"/>
</dbReference>
<dbReference type="InterPro" id="IPR049945">
    <property type="entry name" value="AAA_22"/>
</dbReference>
<evidence type="ECO:0000313" key="2">
    <source>
        <dbReference type="EMBL" id="SHI59924.1"/>
    </source>
</evidence>
<dbReference type="Proteomes" id="UP000184001">
    <property type="component" value="Unassembled WGS sequence"/>
</dbReference>
<sequence length="234" mass="26304">MRRDVFIETRNVLEFRQKVGFLEDNLNGEPGFALVFGQAGRGKTETTRNYHAMSGGVFLRVMQGWTQNSFLQELCYQVCGLRPRNSAACKTRIIEALDASPQTIFVDEADRLHVDRIEDLRDIFDTTGVPVVLIGEEELRGLLGTRRRIWSRVKQVVEFGAVAEEDVAFLADEAAGLNISPEACAQIVRYADGDFRLVWSFVGHLEKAARAHEVHDVNVALVAKVAKQVASWRR</sequence>
<dbReference type="SUPFAM" id="SSF52540">
    <property type="entry name" value="P-loop containing nucleoside triphosphate hydrolases"/>
    <property type="match status" value="1"/>
</dbReference>
<proteinExistence type="predicted"/>
<reference evidence="2 3" key="1">
    <citation type="submission" date="2016-11" db="EMBL/GenBank/DDBJ databases">
        <authorList>
            <person name="Varghese N."/>
            <person name="Submissions S."/>
        </authorList>
    </citation>
    <scope>NUCLEOTIDE SEQUENCE [LARGE SCALE GENOMIC DNA]</scope>
    <source>
        <strain evidence="2 3">DSM 17919</strain>
    </source>
</reference>
<evidence type="ECO:0000259" key="1">
    <source>
        <dbReference type="Pfam" id="PF13401"/>
    </source>
</evidence>
<organism evidence="2 3">
    <name type="scientific">Halodesulfovibrio aestuarii</name>
    <dbReference type="NCBI Taxonomy" id="126333"/>
    <lineage>
        <taxon>Bacteria</taxon>
        <taxon>Pseudomonadati</taxon>
        <taxon>Thermodesulfobacteriota</taxon>
        <taxon>Desulfovibrionia</taxon>
        <taxon>Desulfovibrionales</taxon>
        <taxon>Desulfovibrionaceae</taxon>
        <taxon>Halodesulfovibrio</taxon>
    </lineage>
</organism>
<dbReference type="Gene3D" id="3.40.50.300">
    <property type="entry name" value="P-loop containing nucleotide triphosphate hydrolases"/>
    <property type="match status" value="1"/>
</dbReference>
<dbReference type="GO" id="GO:0016887">
    <property type="term" value="F:ATP hydrolysis activity"/>
    <property type="evidence" value="ECO:0007669"/>
    <property type="project" value="InterPro"/>
</dbReference>
<protein>
    <recommendedName>
        <fullName evidence="1">ORC1/DEAH AAA+ ATPase domain-containing protein</fullName>
    </recommendedName>
</protein>
<dbReference type="InterPro" id="IPR052026">
    <property type="entry name" value="ExeA_AAA_ATPase_DNA-bind"/>
</dbReference>
<dbReference type="InterPro" id="IPR027417">
    <property type="entry name" value="P-loop_NTPase"/>
</dbReference>
<name>A0A8G2C798_9BACT</name>
<dbReference type="RefSeq" id="WP_020001553.1">
    <property type="nucleotide sequence ID" value="NZ_CP192217.1"/>
</dbReference>
<gene>
    <name evidence="2" type="ORF">SAMN05660830_00420</name>
</gene>
<dbReference type="AlphaFoldDB" id="A0A8G2C798"/>